<keyword evidence="6" id="KW-1185">Reference proteome</keyword>
<dbReference type="InterPro" id="IPR001296">
    <property type="entry name" value="Glyco_trans_1"/>
</dbReference>
<evidence type="ECO:0000256" key="2">
    <source>
        <dbReference type="ARBA" id="ARBA00022679"/>
    </source>
</evidence>
<gene>
    <name evidence="5" type="ORF">GCM10010921_13600</name>
</gene>
<accession>A0A917MLY8</accession>
<feature type="domain" description="Glycosyl transferase family 1" evidence="3">
    <location>
        <begin position="193"/>
        <end position="342"/>
    </location>
</feature>
<dbReference type="PANTHER" id="PTHR12526:SF510">
    <property type="entry name" value="D-INOSITOL 3-PHOSPHATE GLYCOSYLTRANSFERASE"/>
    <property type="match status" value="1"/>
</dbReference>
<dbReference type="GO" id="GO:0016757">
    <property type="term" value="F:glycosyltransferase activity"/>
    <property type="evidence" value="ECO:0007669"/>
    <property type="project" value="UniProtKB-KW"/>
</dbReference>
<dbReference type="InterPro" id="IPR028098">
    <property type="entry name" value="Glyco_trans_4-like_N"/>
</dbReference>
<proteinExistence type="predicted"/>
<keyword evidence="1" id="KW-0328">Glycosyltransferase</keyword>
<feature type="domain" description="Glycosyltransferase subfamily 4-like N-terminal" evidence="4">
    <location>
        <begin position="18"/>
        <end position="185"/>
    </location>
</feature>
<evidence type="ECO:0000259" key="4">
    <source>
        <dbReference type="Pfam" id="PF13439"/>
    </source>
</evidence>
<reference evidence="5" key="2">
    <citation type="submission" date="2020-09" db="EMBL/GenBank/DDBJ databases">
        <authorList>
            <person name="Sun Q."/>
            <person name="Zhou Y."/>
        </authorList>
    </citation>
    <scope>NUCLEOTIDE SEQUENCE</scope>
    <source>
        <strain evidence="5">CGMCC 1.15794</strain>
    </source>
</reference>
<dbReference type="SUPFAM" id="SSF53756">
    <property type="entry name" value="UDP-Glycosyltransferase/glycogen phosphorylase"/>
    <property type="match status" value="1"/>
</dbReference>
<dbReference type="Gene3D" id="3.40.50.2000">
    <property type="entry name" value="Glycogen Phosphorylase B"/>
    <property type="match status" value="2"/>
</dbReference>
<dbReference type="CDD" id="cd03801">
    <property type="entry name" value="GT4_PimA-like"/>
    <property type="match status" value="1"/>
</dbReference>
<dbReference type="PANTHER" id="PTHR12526">
    <property type="entry name" value="GLYCOSYLTRANSFERASE"/>
    <property type="match status" value="1"/>
</dbReference>
<dbReference type="Proteomes" id="UP000657592">
    <property type="component" value="Unassembled WGS sequence"/>
</dbReference>
<organism evidence="5 6">
    <name type="scientific">Microbacterium album</name>
    <dbReference type="NCBI Taxonomy" id="2053191"/>
    <lineage>
        <taxon>Bacteria</taxon>
        <taxon>Bacillati</taxon>
        <taxon>Actinomycetota</taxon>
        <taxon>Actinomycetes</taxon>
        <taxon>Micrococcales</taxon>
        <taxon>Microbacteriaceae</taxon>
        <taxon>Microbacterium</taxon>
    </lineage>
</organism>
<evidence type="ECO:0000259" key="3">
    <source>
        <dbReference type="Pfam" id="PF00534"/>
    </source>
</evidence>
<dbReference type="RefSeq" id="WP_188755521.1">
    <property type="nucleotide sequence ID" value="NZ_BMJY01000004.1"/>
</dbReference>
<dbReference type="AlphaFoldDB" id="A0A917MLY8"/>
<dbReference type="EMBL" id="BMJY01000004">
    <property type="protein sequence ID" value="GGH41188.1"/>
    <property type="molecule type" value="Genomic_DNA"/>
</dbReference>
<dbReference type="Pfam" id="PF13439">
    <property type="entry name" value="Glyco_transf_4"/>
    <property type="match status" value="1"/>
</dbReference>
<evidence type="ECO:0008006" key="7">
    <source>
        <dbReference type="Google" id="ProtNLM"/>
    </source>
</evidence>
<reference evidence="5" key="1">
    <citation type="journal article" date="2014" name="Int. J. Syst. Evol. Microbiol.">
        <title>Complete genome sequence of Corynebacterium casei LMG S-19264T (=DSM 44701T), isolated from a smear-ripened cheese.</title>
        <authorList>
            <consortium name="US DOE Joint Genome Institute (JGI-PGF)"/>
            <person name="Walter F."/>
            <person name="Albersmeier A."/>
            <person name="Kalinowski J."/>
            <person name="Ruckert C."/>
        </authorList>
    </citation>
    <scope>NUCLEOTIDE SEQUENCE</scope>
    <source>
        <strain evidence="5">CGMCC 1.15794</strain>
    </source>
</reference>
<dbReference type="Pfam" id="PF00534">
    <property type="entry name" value="Glycos_transf_1"/>
    <property type="match status" value="1"/>
</dbReference>
<evidence type="ECO:0000313" key="5">
    <source>
        <dbReference type="EMBL" id="GGH41188.1"/>
    </source>
</evidence>
<sequence>MTPVRIWHIGASANPQTVNGANQAIWALARAQALRGHQVVVVAKGKTPVGTARTLREAISASTRTDGPDGDLIALSALAAIRSAGEARPDVVHMHSVYSPSHAAFAAWALLRRIPYIVTPHGGYLPNVLAKHSLPKKLYRSTVERWRVRNAAAVVAVAEPEVGDIERFSRRSELRHAVVPNIVEMETPESTHVASSPTEVIYLGRLDVEWKGIDRIAAIAERLPHRTFTIFGKNHPSMSALRLPDNVTVRAPVYGDEKRAVLAGARVLLQLSRWEVFGMSVLEALLCGTQVMVSDTMYLAPWVEANGGLVLRGADVAGAAAALEEYLLRPRDFSREEARRQSARAYLDHSARVAQVERLYREVLAN</sequence>
<protein>
    <recommendedName>
        <fullName evidence="7">D-inositol 3-phosphate glycosyltransferase</fullName>
    </recommendedName>
</protein>
<evidence type="ECO:0000313" key="6">
    <source>
        <dbReference type="Proteomes" id="UP000657592"/>
    </source>
</evidence>
<name>A0A917MLY8_9MICO</name>
<keyword evidence="2" id="KW-0808">Transferase</keyword>
<evidence type="ECO:0000256" key="1">
    <source>
        <dbReference type="ARBA" id="ARBA00022676"/>
    </source>
</evidence>
<comment type="caution">
    <text evidence="5">The sequence shown here is derived from an EMBL/GenBank/DDBJ whole genome shotgun (WGS) entry which is preliminary data.</text>
</comment>